<gene>
    <name evidence="1" type="ORF">AAIA72_07660</name>
</gene>
<dbReference type="AlphaFoldDB" id="A0AB39V0W0"/>
<proteinExistence type="predicted"/>
<accession>A0AB39V0W0</accession>
<dbReference type="PROSITE" id="PS51257">
    <property type="entry name" value="PROKAR_LIPOPROTEIN"/>
    <property type="match status" value="1"/>
</dbReference>
<evidence type="ECO:0008006" key="2">
    <source>
        <dbReference type="Google" id="ProtNLM"/>
    </source>
</evidence>
<evidence type="ECO:0000313" key="1">
    <source>
        <dbReference type="EMBL" id="XDT73834.1"/>
    </source>
</evidence>
<dbReference type="EMBL" id="CP154858">
    <property type="protein sequence ID" value="XDT73834.1"/>
    <property type="molecule type" value="Genomic_DNA"/>
</dbReference>
<protein>
    <recommendedName>
        <fullName evidence="2">Lipoprotein</fullName>
    </recommendedName>
</protein>
<name>A0AB39V0W0_9GAMM</name>
<sequence>MARIWMLAGVLTTAMMVSGCDSRPFENYSNYELSQEYQSCQRGGLSPAGAQRCNNIIKECEIRKEEKNFRC</sequence>
<reference evidence="1" key="1">
    <citation type="submission" date="2024-05" db="EMBL/GenBank/DDBJ databases">
        <title>Genome sequencing of novel strain.</title>
        <authorList>
            <person name="Ganbat D."/>
            <person name="Ganbat S."/>
            <person name="Lee S.-J."/>
        </authorList>
    </citation>
    <scope>NUCLEOTIDE SEQUENCE</scope>
    <source>
        <strain evidence="1">SMD15-11</strain>
    </source>
</reference>
<organism evidence="1">
    <name type="scientific">Thermohahella caldifontis</name>
    <dbReference type="NCBI Taxonomy" id="3142973"/>
    <lineage>
        <taxon>Bacteria</taxon>
        <taxon>Pseudomonadati</taxon>
        <taxon>Pseudomonadota</taxon>
        <taxon>Gammaproteobacteria</taxon>
        <taxon>Oceanospirillales</taxon>
        <taxon>Hahellaceae</taxon>
        <taxon>Thermohahella</taxon>
    </lineage>
</organism>
<dbReference type="RefSeq" id="WP_369602813.1">
    <property type="nucleotide sequence ID" value="NZ_CP154858.1"/>
</dbReference>
<dbReference type="KEGG" id="tcd:AAIA72_07660"/>